<reference evidence="3" key="2">
    <citation type="submission" date="2020-04" db="EMBL/GenBank/DDBJ databases">
        <authorList>
            <consortium name="NCBI Genome Project"/>
        </authorList>
    </citation>
    <scope>NUCLEOTIDE SEQUENCE</scope>
    <source>
        <strain evidence="3">CBS 342.82</strain>
    </source>
</reference>
<keyword evidence="1" id="KW-0732">Signal</keyword>
<dbReference type="OrthoDB" id="3485059at2759"/>
<accession>A0A6J3LWR1</accession>
<dbReference type="AlphaFoldDB" id="A0A6J3LWR1"/>
<evidence type="ECO:0000313" key="3">
    <source>
        <dbReference type="RefSeq" id="XP_033456113.1"/>
    </source>
</evidence>
<keyword evidence="2" id="KW-1185">Reference proteome</keyword>
<dbReference type="InterPro" id="IPR021054">
    <property type="entry name" value="Cell_wall_mannoprotein_1"/>
</dbReference>
<reference evidence="3" key="1">
    <citation type="submission" date="2020-01" db="EMBL/GenBank/DDBJ databases">
        <authorList>
            <consortium name="DOE Joint Genome Institute"/>
            <person name="Haridas S."/>
            <person name="Albert R."/>
            <person name="Binder M."/>
            <person name="Bloem J."/>
            <person name="Labutti K."/>
            <person name="Salamov A."/>
            <person name="Andreopoulos B."/>
            <person name="Baker S.E."/>
            <person name="Barry K."/>
            <person name="Bills G."/>
            <person name="Bluhm B.H."/>
            <person name="Cannon C."/>
            <person name="Castanera R."/>
            <person name="Culley D.E."/>
            <person name="Daum C."/>
            <person name="Ezra D."/>
            <person name="Gonzalez J.B."/>
            <person name="Henrissat B."/>
            <person name="Kuo A."/>
            <person name="Liang C."/>
            <person name="Lipzen A."/>
            <person name="Lutzoni F."/>
            <person name="Magnuson J."/>
            <person name="Mondo S."/>
            <person name="Nolan M."/>
            <person name="Ohm R."/>
            <person name="Pangilinan J."/>
            <person name="Park H.-J."/>
            <person name="Ramirez L."/>
            <person name="Alfaro M."/>
            <person name="Sun H."/>
            <person name="Tritt A."/>
            <person name="Yoshinaga Y."/>
            <person name="Zwiers L.-H."/>
            <person name="Turgeon B.G."/>
            <person name="Goodwin S.B."/>
            <person name="Spatafora J.W."/>
            <person name="Crous P.W."/>
            <person name="Grigoriev I.V."/>
        </authorList>
    </citation>
    <scope>NUCLEOTIDE SEQUENCE</scope>
    <source>
        <strain evidence="3">CBS 342.82</strain>
    </source>
</reference>
<reference evidence="3" key="3">
    <citation type="submission" date="2025-08" db="UniProtKB">
        <authorList>
            <consortium name="RefSeq"/>
        </authorList>
    </citation>
    <scope>IDENTIFICATION</scope>
    <source>
        <strain evidence="3">CBS 342.82</strain>
    </source>
</reference>
<gene>
    <name evidence="3" type="ORF">K489DRAFT_373550</name>
</gene>
<dbReference type="Proteomes" id="UP000504637">
    <property type="component" value="Unplaced"/>
</dbReference>
<feature type="chain" id="PRO_5026860315" evidence="1">
    <location>
        <begin position="18"/>
        <end position="174"/>
    </location>
</feature>
<organism evidence="3">
    <name type="scientific">Dissoconium aciculare CBS 342.82</name>
    <dbReference type="NCBI Taxonomy" id="1314786"/>
    <lineage>
        <taxon>Eukaryota</taxon>
        <taxon>Fungi</taxon>
        <taxon>Dikarya</taxon>
        <taxon>Ascomycota</taxon>
        <taxon>Pezizomycotina</taxon>
        <taxon>Dothideomycetes</taxon>
        <taxon>Dothideomycetidae</taxon>
        <taxon>Mycosphaerellales</taxon>
        <taxon>Dissoconiaceae</taxon>
        <taxon>Dissoconium</taxon>
    </lineage>
</organism>
<dbReference type="PANTHER" id="PTHR38123:SF1">
    <property type="entry name" value="HYDROPHOBIC SURFACE BINDING PROTEIN"/>
    <property type="match status" value="1"/>
</dbReference>
<protein>
    <submittedName>
        <fullName evidence="3">Hydrophobic surface binding protein</fullName>
    </submittedName>
</protein>
<dbReference type="GeneID" id="54361230"/>
<dbReference type="GO" id="GO:0005576">
    <property type="term" value="C:extracellular region"/>
    <property type="evidence" value="ECO:0007669"/>
    <property type="project" value="TreeGrafter"/>
</dbReference>
<sequence>MVAISNVVLFAVSAAAALIPRDAATAKADLQTVNSDIQSLTTAVNNYPGGGQNLVPVVQAEQKLENDLDAAAGRAKGQPVVSATDAQSIIDYINNTLEPSTKGSITALQNKKTQFTNDGLKPTVLNNLNSIKNRTSVLGASLVKSAPSTKSSAAQAALNKVVADINAGITTYST</sequence>
<dbReference type="PANTHER" id="PTHR38123">
    <property type="entry name" value="CELL WALL SERINE-THREONINE-RICH GALACTOMANNOPROTEIN MP1 (AFU_ORTHOLOGUE AFUA_4G03240)"/>
    <property type="match status" value="1"/>
</dbReference>
<dbReference type="Gene3D" id="1.20.1280.140">
    <property type="match status" value="1"/>
</dbReference>
<evidence type="ECO:0000313" key="2">
    <source>
        <dbReference type="Proteomes" id="UP000504637"/>
    </source>
</evidence>
<evidence type="ECO:0000256" key="1">
    <source>
        <dbReference type="SAM" id="SignalP"/>
    </source>
</evidence>
<dbReference type="RefSeq" id="XP_033456113.1">
    <property type="nucleotide sequence ID" value="XM_033603430.1"/>
</dbReference>
<dbReference type="Pfam" id="PF12296">
    <property type="entry name" value="HsbA"/>
    <property type="match status" value="1"/>
</dbReference>
<proteinExistence type="predicted"/>
<name>A0A6J3LWR1_9PEZI</name>
<feature type="signal peptide" evidence="1">
    <location>
        <begin position="1"/>
        <end position="17"/>
    </location>
</feature>